<dbReference type="AlphaFoldDB" id="A0ABD3F2U1"/>
<gene>
    <name evidence="2" type="ORF">V7S43_014339</name>
</gene>
<dbReference type="EMBL" id="JBIMZQ010000040">
    <property type="protein sequence ID" value="KAL3660584.1"/>
    <property type="molecule type" value="Genomic_DNA"/>
</dbReference>
<organism evidence="2 3">
    <name type="scientific">Phytophthora oleae</name>
    <dbReference type="NCBI Taxonomy" id="2107226"/>
    <lineage>
        <taxon>Eukaryota</taxon>
        <taxon>Sar</taxon>
        <taxon>Stramenopiles</taxon>
        <taxon>Oomycota</taxon>
        <taxon>Peronosporomycetes</taxon>
        <taxon>Peronosporales</taxon>
        <taxon>Peronosporaceae</taxon>
        <taxon>Phytophthora</taxon>
    </lineage>
</organism>
<evidence type="ECO:0000313" key="3">
    <source>
        <dbReference type="Proteomes" id="UP001632037"/>
    </source>
</evidence>
<comment type="caution">
    <text evidence="2">The sequence shown here is derived from an EMBL/GenBank/DDBJ whole genome shotgun (WGS) entry which is preliminary data.</text>
</comment>
<keyword evidence="3" id="KW-1185">Reference proteome</keyword>
<feature type="region of interest" description="Disordered" evidence="1">
    <location>
        <begin position="179"/>
        <end position="219"/>
    </location>
</feature>
<name>A0ABD3F2U1_9STRA</name>
<evidence type="ECO:0000256" key="1">
    <source>
        <dbReference type="SAM" id="MobiDB-lite"/>
    </source>
</evidence>
<reference evidence="2 3" key="1">
    <citation type="submission" date="2024-09" db="EMBL/GenBank/DDBJ databases">
        <title>Genome sequencing and assembly of Phytophthora oleae, isolate VK10A, causative agent of rot of olive drupes.</title>
        <authorList>
            <person name="Conti Taguali S."/>
            <person name="Riolo M."/>
            <person name="La Spada F."/>
            <person name="Cacciola S.O."/>
            <person name="Dionisio G."/>
        </authorList>
    </citation>
    <scope>NUCLEOTIDE SEQUENCE [LARGE SCALE GENOMIC DNA]</scope>
    <source>
        <strain evidence="2 3">VK10A</strain>
    </source>
</reference>
<sequence length="505" mass="55176">MAFYAGREDAKGWQDDGWESEADECEQEDALFSSLDEELEEAALDDPMADLFSMETVDADMMQLNLVERLSWDTSEASGDEEEIALQLTLPEPLPIQVSTTPSRKGDSSLQWSLISPCSEAASPRPSITATLSPLTRVSISSPVRQLRFFEPEHEPTVEQAKTGTESNGQLVVEEDEEAEEEAKLFDPETCWSPDTNSVLSSPSTKLSSNPFPTYQPTEPEEIYRAANDIISDSDSDDEDQQHSTSALRPSLLPRVPSIAQWRRQKARTCSGAGSAGMPTALSLATFKARTRSLSRSWNQSVGYEDDGDFSSDDEGYTPELHHCRASETELFGASQWRRARHSSINFTNHRLSVNVGMSPAMMTKRLQDAKSKLNSGLHLLRSGSSASTATSEESFLDSPLYEEIKSAPAGVHREPSIFSDAATSTSLISAASAYSSDTSPEKQPTRQQQLRAGVFKAAGLLNAASAEAARKLNTRGFRAPRLSRPKAASETEEEDPELSTSCAP</sequence>
<evidence type="ECO:0000313" key="2">
    <source>
        <dbReference type="EMBL" id="KAL3660584.1"/>
    </source>
</evidence>
<feature type="compositionally biased region" description="Basic and acidic residues" evidence="1">
    <location>
        <begin position="1"/>
        <end position="14"/>
    </location>
</feature>
<feature type="region of interest" description="Disordered" evidence="1">
    <location>
        <begin position="473"/>
        <end position="505"/>
    </location>
</feature>
<feature type="compositionally biased region" description="Acidic residues" evidence="1">
    <location>
        <begin position="16"/>
        <end position="27"/>
    </location>
</feature>
<protein>
    <submittedName>
        <fullName evidence="2">Uncharacterized protein</fullName>
    </submittedName>
</protein>
<proteinExistence type="predicted"/>
<feature type="region of interest" description="Disordered" evidence="1">
    <location>
        <begin position="1"/>
        <end position="27"/>
    </location>
</feature>
<dbReference type="Proteomes" id="UP001632037">
    <property type="component" value="Unassembled WGS sequence"/>
</dbReference>
<accession>A0ABD3F2U1</accession>
<feature type="compositionally biased region" description="Low complexity" evidence="1">
    <location>
        <begin position="197"/>
        <end position="211"/>
    </location>
</feature>